<comment type="catalytic activity">
    <reaction evidence="1">
        <text>Endonucleolytic cleavage to 5'-phosphomonoester.</text>
        <dbReference type="EC" id="3.1.26.4"/>
    </reaction>
</comment>
<feature type="compositionally biased region" description="Polar residues" evidence="8">
    <location>
        <begin position="1"/>
        <end position="10"/>
    </location>
</feature>
<keyword evidence="7" id="KW-0378">Hydrolase</keyword>
<keyword evidence="11" id="KW-1185">Reference proteome</keyword>
<name>A0AA39ZFQ2_9PEZI</name>
<feature type="domain" description="RNase H type-1" evidence="9">
    <location>
        <begin position="84"/>
        <end position="214"/>
    </location>
</feature>
<dbReference type="PROSITE" id="PS50879">
    <property type="entry name" value="RNASE_H_1"/>
    <property type="match status" value="1"/>
</dbReference>
<dbReference type="GO" id="GO:0004523">
    <property type="term" value="F:RNA-DNA hybrid ribonuclease activity"/>
    <property type="evidence" value="ECO:0007669"/>
    <property type="project" value="UniProtKB-EC"/>
</dbReference>
<gene>
    <name evidence="10" type="ORF">QBC41DRAFT_222245</name>
</gene>
<evidence type="ECO:0000256" key="2">
    <source>
        <dbReference type="ARBA" id="ARBA00005300"/>
    </source>
</evidence>
<keyword evidence="6" id="KW-0255">Endonuclease</keyword>
<feature type="region of interest" description="Disordered" evidence="8">
    <location>
        <begin position="1"/>
        <end position="37"/>
    </location>
</feature>
<dbReference type="InterPro" id="IPR002156">
    <property type="entry name" value="RNaseH_domain"/>
</dbReference>
<evidence type="ECO:0000256" key="5">
    <source>
        <dbReference type="ARBA" id="ARBA00022723"/>
    </source>
</evidence>
<evidence type="ECO:0000256" key="3">
    <source>
        <dbReference type="ARBA" id="ARBA00012180"/>
    </source>
</evidence>
<dbReference type="AlphaFoldDB" id="A0AA39ZFQ2"/>
<dbReference type="PANTHER" id="PTHR10642">
    <property type="entry name" value="RIBONUCLEASE H1"/>
    <property type="match status" value="1"/>
</dbReference>
<proteinExistence type="inferred from homology"/>
<dbReference type="Proteomes" id="UP001174997">
    <property type="component" value="Unassembled WGS sequence"/>
</dbReference>
<dbReference type="Gene3D" id="3.30.420.10">
    <property type="entry name" value="Ribonuclease H-like superfamily/Ribonuclease H"/>
    <property type="match status" value="1"/>
</dbReference>
<evidence type="ECO:0000256" key="6">
    <source>
        <dbReference type="ARBA" id="ARBA00022759"/>
    </source>
</evidence>
<evidence type="ECO:0000313" key="10">
    <source>
        <dbReference type="EMBL" id="KAK0670169.1"/>
    </source>
</evidence>
<accession>A0AA39ZFQ2</accession>
<dbReference type="GO" id="GO:0046872">
    <property type="term" value="F:metal ion binding"/>
    <property type="evidence" value="ECO:0007669"/>
    <property type="project" value="UniProtKB-KW"/>
</dbReference>
<evidence type="ECO:0000313" key="11">
    <source>
        <dbReference type="Proteomes" id="UP001174997"/>
    </source>
</evidence>
<evidence type="ECO:0000259" key="9">
    <source>
        <dbReference type="PROSITE" id="PS50879"/>
    </source>
</evidence>
<evidence type="ECO:0000256" key="4">
    <source>
        <dbReference type="ARBA" id="ARBA00022722"/>
    </source>
</evidence>
<dbReference type="GO" id="GO:0043137">
    <property type="term" value="P:DNA replication, removal of RNA primer"/>
    <property type="evidence" value="ECO:0007669"/>
    <property type="project" value="TreeGrafter"/>
</dbReference>
<evidence type="ECO:0000256" key="8">
    <source>
        <dbReference type="SAM" id="MobiDB-lite"/>
    </source>
</evidence>
<dbReference type="EC" id="3.1.26.4" evidence="3"/>
<dbReference type="InterPro" id="IPR050092">
    <property type="entry name" value="RNase_H"/>
</dbReference>
<protein>
    <recommendedName>
        <fullName evidence="3">ribonuclease H</fullName>
        <ecNumber evidence="3">3.1.26.4</ecNumber>
    </recommendedName>
</protein>
<dbReference type="GO" id="GO:0003676">
    <property type="term" value="F:nucleic acid binding"/>
    <property type="evidence" value="ECO:0007669"/>
    <property type="project" value="InterPro"/>
</dbReference>
<dbReference type="SUPFAM" id="SSF53098">
    <property type="entry name" value="Ribonuclease H-like"/>
    <property type="match status" value="1"/>
</dbReference>
<dbReference type="InterPro" id="IPR012337">
    <property type="entry name" value="RNaseH-like_sf"/>
</dbReference>
<sequence>MAPSTKSNPSPLKKGTGAVFPTKFTPPPTLQPPERERENMLAKVPSIRFVLPGDPRTGLILTAGVCHNNGRPNPKGGWGIQCGADFAGTIWTAAGRLENKGPFGDDGPQTHHRAELRAALAALRLEHWPEEKFHTLVIATDSEYVVEGSTTFVKRRIEKDWKRRKGASVANRDLWEALFGEIEKFAEEKMAVKFWRVAKEWNETALFAAKRAVEESDDAGDSFEDRMWPVSMMPGAVPETQRRRKKAQKHSASGEKSA</sequence>
<reference evidence="10" key="1">
    <citation type="submission" date="2023-06" db="EMBL/GenBank/DDBJ databases">
        <title>Genome-scale phylogeny and comparative genomics of the fungal order Sordariales.</title>
        <authorList>
            <consortium name="Lawrence Berkeley National Laboratory"/>
            <person name="Hensen N."/>
            <person name="Bonometti L."/>
            <person name="Westerberg I."/>
            <person name="Brannstrom I.O."/>
            <person name="Guillou S."/>
            <person name="Cros-Aarteil S."/>
            <person name="Calhoun S."/>
            <person name="Haridas S."/>
            <person name="Kuo A."/>
            <person name="Mondo S."/>
            <person name="Pangilinan J."/>
            <person name="Riley R."/>
            <person name="Labutti K."/>
            <person name="Andreopoulos B."/>
            <person name="Lipzen A."/>
            <person name="Chen C."/>
            <person name="Yanf M."/>
            <person name="Daum C."/>
            <person name="Ng V."/>
            <person name="Clum A."/>
            <person name="Steindorff A."/>
            <person name="Ohm R."/>
            <person name="Martin F."/>
            <person name="Silar P."/>
            <person name="Natvig D."/>
            <person name="Lalanne C."/>
            <person name="Gautier V."/>
            <person name="Ament-Velasquez S.L."/>
            <person name="Kruys A."/>
            <person name="Hutchinson M.I."/>
            <person name="Powell A.J."/>
            <person name="Barry K."/>
            <person name="Miller A.N."/>
            <person name="Grigoriev I.V."/>
            <person name="Debuchy R."/>
            <person name="Gladieux P."/>
            <person name="Thoren M.H."/>
            <person name="Johannesson H."/>
        </authorList>
    </citation>
    <scope>NUCLEOTIDE SEQUENCE</scope>
    <source>
        <strain evidence="10">CBS 307.81</strain>
    </source>
</reference>
<dbReference type="PANTHER" id="PTHR10642:SF26">
    <property type="entry name" value="RIBONUCLEASE H1"/>
    <property type="match status" value="1"/>
</dbReference>
<evidence type="ECO:0000256" key="7">
    <source>
        <dbReference type="ARBA" id="ARBA00022801"/>
    </source>
</evidence>
<dbReference type="EMBL" id="JAULSY010000034">
    <property type="protein sequence ID" value="KAK0670169.1"/>
    <property type="molecule type" value="Genomic_DNA"/>
</dbReference>
<keyword evidence="4" id="KW-0540">Nuclease</keyword>
<feature type="region of interest" description="Disordered" evidence="8">
    <location>
        <begin position="218"/>
        <end position="258"/>
    </location>
</feature>
<evidence type="ECO:0000256" key="1">
    <source>
        <dbReference type="ARBA" id="ARBA00000077"/>
    </source>
</evidence>
<comment type="similarity">
    <text evidence="2">Belongs to the RNase H family.</text>
</comment>
<comment type="caution">
    <text evidence="10">The sequence shown here is derived from an EMBL/GenBank/DDBJ whole genome shotgun (WGS) entry which is preliminary data.</text>
</comment>
<dbReference type="Pfam" id="PF00075">
    <property type="entry name" value="RNase_H"/>
    <property type="match status" value="1"/>
</dbReference>
<keyword evidence="5" id="KW-0479">Metal-binding</keyword>
<organism evidence="10 11">
    <name type="scientific">Cercophora samala</name>
    <dbReference type="NCBI Taxonomy" id="330535"/>
    <lineage>
        <taxon>Eukaryota</taxon>
        <taxon>Fungi</taxon>
        <taxon>Dikarya</taxon>
        <taxon>Ascomycota</taxon>
        <taxon>Pezizomycotina</taxon>
        <taxon>Sordariomycetes</taxon>
        <taxon>Sordariomycetidae</taxon>
        <taxon>Sordariales</taxon>
        <taxon>Lasiosphaeriaceae</taxon>
        <taxon>Cercophora</taxon>
    </lineage>
</organism>
<dbReference type="InterPro" id="IPR036397">
    <property type="entry name" value="RNaseH_sf"/>
</dbReference>